<keyword evidence="1" id="KW-0472">Membrane</keyword>
<organism evidence="2 3">
    <name type="scientific">Thiocapsa marina 5811</name>
    <dbReference type="NCBI Taxonomy" id="768671"/>
    <lineage>
        <taxon>Bacteria</taxon>
        <taxon>Pseudomonadati</taxon>
        <taxon>Pseudomonadota</taxon>
        <taxon>Gammaproteobacteria</taxon>
        <taxon>Chromatiales</taxon>
        <taxon>Chromatiaceae</taxon>
        <taxon>Thiocapsa</taxon>
    </lineage>
</organism>
<dbReference type="NCBIfam" id="TIGR02762">
    <property type="entry name" value="TraL_TIGR"/>
    <property type="match status" value="1"/>
</dbReference>
<dbReference type="STRING" id="768671.ThimaDRAFT_1916"/>
<evidence type="ECO:0000313" key="3">
    <source>
        <dbReference type="Proteomes" id="UP000005459"/>
    </source>
</evidence>
<dbReference type="eggNOG" id="ENOG50322GJ">
    <property type="taxonomic scope" value="Bacteria"/>
</dbReference>
<keyword evidence="1" id="KW-1133">Transmembrane helix</keyword>
<accession>F9UAG4</accession>
<reference evidence="2 3" key="1">
    <citation type="submission" date="2011-06" db="EMBL/GenBank/DDBJ databases">
        <title>The draft genome of Thiocapsa marina 5811.</title>
        <authorList>
            <consortium name="US DOE Joint Genome Institute (JGI-PGF)"/>
            <person name="Lucas S."/>
            <person name="Han J."/>
            <person name="Cheng J.-F."/>
            <person name="Goodwin L."/>
            <person name="Pitluck S."/>
            <person name="Peters L."/>
            <person name="Land M.L."/>
            <person name="Hauser L."/>
            <person name="Vogl K."/>
            <person name="Liu Z."/>
            <person name="Imhoff J."/>
            <person name="Thiel V."/>
            <person name="Frigaard N.-U."/>
            <person name="Bryant D."/>
            <person name="Woyke T.J."/>
        </authorList>
    </citation>
    <scope>NUCLEOTIDE SEQUENCE [LARGE SCALE GENOMIC DNA]</scope>
    <source>
        <strain evidence="2 3">5811</strain>
    </source>
</reference>
<proteinExistence type="predicted"/>
<gene>
    <name evidence="2" type="ORF">ThimaDRAFT_1916</name>
</gene>
<dbReference type="GO" id="GO:0019867">
    <property type="term" value="C:outer membrane"/>
    <property type="evidence" value="ECO:0007669"/>
    <property type="project" value="InterPro"/>
</dbReference>
<evidence type="ECO:0000313" key="2">
    <source>
        <dbReference type="EMBL" id="EGV19112.1"/>
    </source>
</evidence>
<keyword evidence="1" id="KW-0812">Transmembrane</keyword>
<dbReference type="OrthoDB" id="9813422at2"/>
<keyword evidence="3" id="KW-1185">Reference proteome</keyword>
<dbReference type="AlphaFoldDB" id="F9UAG4"/>
<dbReference type="EMBL" id="AFWV01000005">
    <property type="protein sequence ID" value="EGV19112.1"/>
    <property type="molecule type" value="Genomic_DNA"/>
</dbReference>
<name>F9UAG4_9GAMM</name>
<dbReference type="InterPro" id="IPR009838">
    <property type="entry name" value="T4SS_TraL"/>
</dbReference>
<protein>
    <submittedName>
        <fullName evidence="2">Type IV conjugative transfer system protein TraL</fullName>
    </submittedName>
</protein>
<feature type="transmembrane region" description="Helical" evidence="1">
    <location>
        <begin position="24"/>
        <end position="50"/>
    </location>
</feature>
<dbReference type="Pfam" id="PF07178">
    <property type="entry name" value="TraL"/>
    <property type="match status" value="1"/>
</dbReference>
<dbReference type="Proteomes" id="UP000005459">
    <property type="component" value="Unassembled WGS sequence"/>
</dbReference>
<evidence type="ECO:0000256" key="1">
    <source>
        <dbReference type="SAM" id="Phobius"/>
    </source>
</evidence>
<sequence length="93" mass="10563">METLDFPHHIDEPPTLLLWRMDDLMPLVLALVAGILAGQLTIAVLLGALLSHGYRRFRDRRADGYALHLIYWFGLMPLGARSTPNPFARHYVP</sequence>
<dbReference type="RefSeq" id="WP_007192792.1">
    <property type="nucleotide sequence ID" value="NZ_AFWV01000005.1"/>
</dbReference>